<evidence type="ECO:0000313" key="3">
    <source>
        <dbReference type="Proteomes" id="UP001374535"/>
    </source>
</evidence>
<gene>
    <name evidence="2" type="ORF">V8G54_002474</name>
</gene>
<name>A0AAQ3PAU2_VIGMU</name>
<dbReference type="AlphaFoldDB" id="A0AAQ3PAU2"/>
<reference evidence="2 3" key="1">
    <citation type="journal article" date="2023" name="Life. Sci Alliance">
        <title>Evolutionary insights into 3D genome organization and epigenetic landscape of Vigna mungo.</title>
        <authorList>
            <person name="Junaid A."/>
            <person name="Singh B."/>
            <person name="Bhatia S."/>
        </authorList>
    </citation>
    <scope>NUCLEOTIDE SEQUENCE [LARGE SCALE GENOMIC DNA]</scope>
    <source>
        <strain evidence="2">Urdbean</strain>
    </source>
</reference>
<feature type="transmembrane region" description="Helical" evidence="1">
    <location>
        <begin position="15"/>
        <end position="43"/>
    </location>
</feature>
<dbReference type="Proteomes" id="UP001374535">
    <property type="component" value="Chromosome 1"/>
</dbReference>
<keyword evidence="1" id="KW-1133">Transmembrane helix</keyword>
<feature type="non-terminal residue" evidence="2">
    <location>
        <position position="1"/>
    </location>
</feature>
<keyword evidence="1" id="KW-0812">Transmembrane</keyword>
<accession>A0AAQ3PAU2</accession>
<evidence type="ECO:0000256" key="1">
    <source>
        <dbReference type="SAM" id="Phobius"/>
    </source>
</evidence>
<evidence type="ECO:0000313" key="2">
    <source>
        <dbReference type="EMBL" id="WVZ23930.1"/>
    </source>
</evidence>
<dbReference type="EMBL" id="CP144700">
    <property type="protein sequence ID" value="WVZ23930.1"/>
    <property type="molecule type" value="Genomic_DNA"/>
</dbReference>
<organism evidence="2 3">
    <name type="scientific">Vigna mungo</name>
    <name type="common">Black gram</name>
    <name type="synonym">Phaseolus mungo</name>
    <dbReference type="NCBI Taxonomy" id="3915"/>
    <lineage>
        <taxon>Eukaryota</taxon>
        <taxon>Viridiplantae</taxon>
        <taxon>Streptophyta</taxon>
        <taxon>Embryophyta</taxon>
        <taxon>Tracheophyta</taxon>
        <taxon>Spermatophyta</taxon>
        <taxon>Magnoliopsida</taxon>
        <taxon>eudicotyledons</taxon>
        <taxon>Gunneridae</taxon>
        <taxon>Pentapetalae</taxon>
        <taxon>rosids</taxon>
        <taxon>fabids</taxon>
        <taxon>Fabales</taxon>
        <taxon>Fabaceae</taxon>
        <taxon>Papilionoideae</taxon>
        <taxon>50 kb inversion clade</taxon>
        <taxon>NPAAA clade</taxon>
        <taxon>indigoferoid/millettioid clade</taxon>
        <taxon>Phaseoleae</taxon>
        <taxon>Vigna</taxon>
    </lineage>
</organism>
<proteinExistence type="predicted"/>
<feature type="transmembrane region" description="Helical" evidence="1">
    <location>
        <begin position="64"/>
        <end position="84"/>
    </location>
</feature>
<sequence>LTFTTIDESHYLVDIFHPIACFQILIYGIFQGNLWFIILEYFINLNVTKINLNQKISAKEFQTGPIILIISSTLTTLMSDFILISSCLFRNNARFPVNSSESTTPNTNTSVFGVT</sequence>
<keyword evidence="3" id="KW-1185">Reference proteome</keyword>
<keyword evidence="1" id="KW-0472">Membrane</keyword>
<protein>
    <submittedName>
        <fullName evidence="2">Uncharacterized protein</fullName>
    </submittedName>
</protein>